<evidence type="ECO:0000256" key="3">
    <source>
        <dbReference type="ARBA" id="ARBA00022840"/>
    </source>
</evidence>
<evidence type="ECO:0000313" key="8">
    <source>
        <dbReference type="Proteomes" id="UP001150941"/>
    </source>
</evidence>
<gene>
    <name evidence="7" type="ORF">N7468_004783</name>
</gene>
<comment type="caution">
    <text evidence="7">The sequence shown here is derived from an EMBL/GenBank/DDBJ whole genome shotgun (WGS) entry which is preliminary data.</text>
</comment>
<protein>
    <recommendedName>
        <fullName evidence="6">Aminoacyl-transfer RNA synthetases class-II family profile domain-containing protein</fullName>
    </recommendedName>
</protein>
<keyword evidence="1" id="KW-0436">Ligase</keyword>
<dbReference type="GeneID" id="83201383"/>
<dbReference type="PRINTS" id="PR01042">
    <property type="entry name" value="TRNASYNTHASP"/>
</dbReference>
<dbReference type="InterPro" id="IPR004364">
    <property type="entry name" value="Aa-tRNA-synt_II"/>
</dbReference>
<reference evidence="7" key="1">
    <citation type="submission" date="2022-11" db="EMBL/GenBank/DDBJ databases">
        <authorList>
            <person name="Petersen C."/>
        </authorList>
    </citation>
    <scope>NUCLEOTIDE SEQUENCE</scope>
    <source>
        <strain evidence="7">IBT 19713</strain>
    </source>
</reference>
<dbReference type="AlphaFoldDB" id="A0A9W9P976"/>
<dbReference type="PANTHER" id="PTHR22594:SF34">
    <property type="entry name" value="ASPARAGINE--TRNA LIGASE, MITOCHONDRIAL-RELATED"/>
    <property type="match status" value="1"/>
</dbReference>
<evidence type="ECO:0000256" key="1">
    <source>
        <dbReference type="ARBA" id="ARBA00022598"/>
    </source>
</evidence>
<dbReference type="Proteomes" id="UP001150941">
    <property type="component" value="Unassembled WGS sequence"/>
</dbReference>
<dbReference type="GO" id="GO:0004816">
    <property type="term" value="F:asparagine-tRNA ligase activity"/>
    <property type="evidence" value="ECO:0007669"/>
    <property type="project" value="TreeGrafter"/>
</dbReference>
<dbReference type="InterPro" id="IPR045864">
    <property type="entry name" value="aa-tRNA-synth_II/BPL/LPL"/>
</dbReference>
<dbReference type="GO" id="GO:0005524">
    <property type="term" value="F:ATP binding"/>
    <property type="evidence" value="ECO:0007669"/>
    <property type="project" value="UniProtKB-KW"/>
</dbReference>
<dbReference type="GO" id="GO:0005739">
    <property type="term" value="C:mitochondrion"/>
    <property type="evidence" value="ECO:0007669"/>
    <property type="project" value="TreeGrafter"/>
</dbReference>
<dbReference type="InterPro" id="IPR006195">
    <property type="entry name" value="aa-tRNA-synth_II"/>
</dbReference>
<proteinExistence type="predicted"/>
<dbReference type="GO" id="GO:0006421">
    <property type="term" value="P:asparaginyl-tRNA aminoacylation"/>
    <property type="evidence" value="ECO:0007669"/>
    <property type="project" value="TreeGrafter"/>
</dbReference>
<evidence type="ECO:0000259" key="6">
    <source>
        <dbReference type="PROSITE" id="PS50862"/>
    </source>
</evidence>
<dbReference type="Pfam" id="PF00152">
    <property type="entry name" value="tRNA-synt_2"/>
    <property type="match status" value="1"/>
</dbReference>
<keyword evidence="4" id="KW-0648">Protein biosynthesis</keyword>
<keyword evidence="2" id="KW-0547">Nucleotide-binding</keyword>
<organism evidence="7 8">
    <name type="scientific">Penicillium chermesinum</name>
    <dbReference type="NCBI Taxonomy" id="63820"/>
    <lineage>
        <taxon>Eukaryota</taxon>
        <taxon>Fungi</taxon>
        <taxon>Dikarya</taxon>
        <taxon>Ascomycota</taxon>
        <taxon>Pezizomycotina</taxon>
        <taxon>Eurotiomycetes</taxon>
        <taxon>Eurotiomycetidae</taxon>
        <taxon>Eurotiales</taxon>
        <taxon>Aspergillaceae</taxon>
        <taxon>Penicillium</taxon>
    </lineage>
</organism>
<keyword evidence="3" id="KW-0067">ATP-binding</keyword>
<evidence type="ECO:0000256" key="4">
    <source>
        <dbReference type="ARBA" id="ARBA00022917"/>
    </source>
</evidence>
<dbReference type="Gene3D" id="3.30.930.10">
    <property type="entry name" value="Bira Bifunctional Protein, Domain 2"/>
    <property type="match status" value="1"/>
</dbReference>
<name>A0A9W9P976_9EURO</name>
<accession>A0A9W9P976</accession>
<reference evidence="7" key="2">
    <citation type="journal article" date="2023" name="IMA Fungus">
        <title>Comparative genomic study of the Penicillium genus elucidates a diverse pangenome and 15 lateral gene transfer events.</title>
        <authorList>
            <person name="Petersen C."/>
            <person name="Sorensen T."/>
            <person name="Nielsen M.R."/>
            <person name="Sondergaard T.E."/>
            <person name="Sorensen J.L."/>
            <person name="Fitzpatrick D.A."/>
            <person name="Frisvad J.C."/>
            <person name="Nielsen K.L."/>
        </authorList>
    </citation>
    <scope>NUCLEOTIDE SEQUENCE</scope>
    <source>
        <strain evidence="7">IBT 19713</strain>
    </source>
</reference>
<feature type="domain" description="Aminoacyl-transfer RNA synthetases class-II family profile" evidence="6">
    <location>
        <begin position="24"/>
        <end position="368"/>
    </location>
</feature>
<keyword evidence="8" id="KW-1185">Reference proteome</keyword>
<keyword evidence="5" id="KW-0030">Aminoacyl-tRNA synthetase</keyword>
<sequence>MRTPFYSLLSRFRSECLFQLGNTFHSYPDGFTQVQPPIITSSDCEGAGETFTLAPRGTAVAADGSDNNFFRSPKYLTVSSQLHLESYAAELGNVWTLTPVFRAEKSDTPRHLSEFYMLEAEANFMYDLDALTDQVEHLVRDLTRRLYETPVGQEILAHGGETEPITGESHKDFEKRRADNVAHLHKRSKKRLLRVFLLSMSQSGTVVYSLNTRNTWLKRSSRTPPVFVTDYPKAVKPFYMAPSAEETIATTTRTNTVACFDLLFPEVAEVAGGSLREHRLPNLIQNMREHGLIKKTPALDEDGHPSKHKKDKDVYPHLTADEDLGHLQWYADLRRWGSAPHGGFGLGFDRFLSYLSGVSSVRDVVAFPRYFRRADC</sequence>
<evidence type="ECO:0000256" key="2">
    <source>
        <dbReference type="ARBA" id="ARBA00022741"/>
    </source>
</evidence>
<dbReference type="SUPFAM" id="SSF55681">
    <property type="entry name" value="Class II aaRS and biotin synthetases"/>
    <property type="match status" value="1"/>
</dbReference>
<dbReference type="RefSeq" id="XP_058333083.1">
    <property type="nucleotide sequence ID" value="XM_058474080.1"/>
</dbReference>
<dbReference type="PANTHER" id="PTHR22594">
    <property type="entry name" value="ASPARTYL/LYSYL-TRNA SYNTHETASE"/>
    <property type="match status" value="1"/>
</dbReference>
<dbReference type="InterPro" id="IPR002312">
    <property type="entry name" value="Asp/Asn-tRNA-synth_IIb"/>
</dbReference>
<evidence type="ECO:0000313" key="7">
    <source>
        <dbReference type="EMBL" id="KAJ5240164.1"/>
    </source>
</evidence>
<dbReference type="PROSITE" id="PS50862">
    <property type="entry name" value="AA_TRNA_LIGASE_II"/>
    <property type="match status" value="1"/>
</dbReference>
<dbReference type="OrthoDB" id="43906at2759"/>
<evidence type="ECO:0000256" key="5">
    <source>
        <dbReference type="ARBA" id="ARBA00023146"/>
    </source>
</evidence>
<dbReference type="EMBL" id="JAPQKS010000003">
    <property type="protein sequence ID" value="KAJ5240164.1"/>
    <property type="molecule type" value="Genomic_DNA"/>
</dbReference>